<evidence type="ECO:0000256" key="5">
    <source>
        <dbReference type="PIRSR" id="PIRSR604808-1"/>
    </source>
</evidence>
<dbReference type="InterPro" id="IPR037493">
    <property type="entry name" value="ExoIII-like"/>
</dbReference>
<evidence type="ECO:0000256" key="7">
    <source>
        <dbReference type="PIRSR" id="PIRSR604808-3"/>
    </source>
</evidence>
<feature type="binding site" evidence="6">
    <location>
        <position position="257"/>
    </location>
    <ligand>
        <name>Mg(2+)</name>
        <dbReference type="ChEBI" id="CHEBI:18420"/>
        <label>1</label>
    </ligand>
</feature>
<feature type="site" description="Important for catalytic activity" evidence="7">
    <location>
        <position position="228"/>
    </location>
</feature>
<dbReference type="GO" id="GO:0003677">
    <property type="term" value="F:DNA binding"/>
    <property type="evidence" value="ECO:0007669"/>
    <property type="project" value="InterPro"/>
</dbReference>
<dbReference type="Pfam" id="PF03372">
    <property type="entry name" value="Exo_endo_phos"/>
    <property type="match status" value="1"/>
</dbReference>
<dbReference type="CDD" id="cd09086">
    <property type="entry name" value="ExoIII-like_AP-endo"/>
    <property type="match status" value="1"/>
</dbReference>
<dbReference type="NCBIfam" id="TIGR00195">
    <property type="entry name" value="exoDNase_III"/>
    <property type="match status" value="1"/>
</dbReference>
<dbReference type="InterPro" id="IPR004808">
    <property type="entry name" value="AP_endonuc_1"/>
</dbReference>
<feature type="active site" evidence="5">
    <location>
        <position position="116"/>
    </location>
</feature>
<feature type="binding site" evidence="6">
    <location>
        <position position="159"/>
    </location>
    <ligand>
        <name>Mg(2+)</name>
        <dbReference type="ChEBI" id="CHEBI:18420"/>
        <label>1</label>
    </ligand>
</feature>
<dbReference type="PANTHER" id="PTHR43250">
    <property type="entry name" value="EXODEOXYRIBONUCLEASE III"/>
    <property type="match status" value="1"/>
</dbReference>
<keyword evidence="2 6" id="KW-0479">Metal-binding</keyword>
<name>A0A7W8UEQ8_9HYPH</name>
<proteinExistence type="inferred from homology"/>
<sequence>MGRAAGALTPMKIATFNINGVNRRLDNLLAWLSTAKPDVVCLQELKATDGQFPRAAIEAAGYGAVWRGQSGWNGVAILARDGKPILTRAELPGDPSDTQGRYIEAAVNGILIASLYAPNGNPQPGPKFDYKLAWHDRLALHAAELLAAGVPVVLAGDYNIVPEPRDIYPTRSYDDNALIQPESRAGFRRLVDQGWLDALRSVYPDETIYTFWDYRRNRWPRDAGLRLDHILLSNELTRRLSGAGVDRHIRGLAGASDHAPVWISLRD</sequence>
<feature type="active site" description="Proton donor/acceptor" evidence="5">
    <location>
        <position position="157"/>
    </location>
</feature>
<dbReference type="Gene3D" id="3.60.10.10">
    <property type="entry name" value="Endonuclease/exonuclease/phosphatase"/>
    <property type="match status" value="1"/>
</dbReference>
<evidence type="ECO:0000259" key="8">
    <source>
        <dbReference type="Pfam" id="PF03372"/>
    </source>
</evidence>
<comment type="caution">
    <text evidence="9">The sequence shown here is derived from an EMBL/GenBank/DDBJ whole genome shotgun (WGS) entry which is preliminary data.</text>
</comment>
<feature type="domain" description="Endonuclease/exonuclease/phosphatase" evidence="8">
    <location>
        <begin position="14"/>
        <end position="258"/>
    </location>
</feature>
<comment type="cofactor">
    <cofactor evidence="6">
        <name>Mg(2+)</name>
        <dbReference type="ChEBI" id="CHEBI:18420"/>
    </cofactor>
    <cofactor evidence="6">
        <name>Mn(2+)</name>
        <dbReference type="ChEBI" id="CHEBI:29035"/>
    </cofactor>
    <text evidence="6">Probably binds two magnesium or manganese ions per subunit.</text>
</comment>
<dbReference type="PROSITE" id="PS00726">
    <property type="entry name" value="AP_NUCLEASE_F1_1"/>
    <property type="match status" value="1"/>
</dbReference>
<evidence type="ECO:0000256" key="4">
    <source>
        <dbReference type="ARBA" id="ARBA00022842"/>
    </source>
</evidence>
<feature type="binding site" evidence="6">
    <location>
        <position position="44"/>
    </location>
    <ligand>
        <name>Mg(2+)</name>
        <dbReference type="ChEBI" id="CHEBI:18420"/>
        <label>1</label>
    </ligand>
</feature>
<dbReference type="NCBIfam" id="TIGR00633">
    <property type="entry name" value="xth"/>
    <property type="match status" value="1"/>
</dbReference>
<feature type="active site" description="Proton acceptor" evidence="5">
    <location>
        <position position="258"/>
    </location>
</feature>
<evidence type="ECO:0000313" key="9">
    <source>
        <dbReference type="EMBL" id="MBB5538016.1"/>
    </source>
</evidence>
<keyword evidence="6" id="KW-0464">Manganese</keyword>
<organism evidence="9 10">
    <name type="scientific">Rhizobium giardinii</name>
    <dbReference type="NCBI Taxonomy" id="56731"/>
    <lineage>
        <taxon>Bacteria</taxon>
        <taxon>Pseudomonadati</taxon>
        <taxon>Pseudomonadota</taxon>
        <taxon>Alphaproteobacteria</taxon>
        <taxon>Hyphomicrobiales</taxon>
        <taxon>Rhizobiaceae</taxon>
        <taxon>Rhizobium/Agrobacterium group</taxon>
        <taxon>Rhizobium</taxon>
    </lineage>
</organism>
<dbReference type="PANTHER" id="PTHR43250:SF1">
    <property type="entry name" value="EXODEOXYRIBONUCLEASE III"/>
    <property type="match status" value="1"/>
</dbReference>
<evidence type="ECO:0000256" key="3">
    <source>
        <dbReference type="ARBA" id="ARBA00022801"/>
    </source>
</evidence>
<evidence type="ECO:0000256" key="6">
    <source>
        <dbReference type="PIRSR" id="PIRSR604808-2"/>
    </source>
</evidence>
<feature type="site" description="Interaction with DNA substrate" evidence="7">
    <location>
        <position position="258"/>
    </location>
</feature>
<dbReference type="SUPFAM" id="SSF56219">
    <property type="entry name" value="DNase I-like"/>
    <property type="match status" value="1"/>
</dbReference>
<reference evidence="9 10" key="1">
    <citation type="submission" date="2020-08" db="EMBL/GenBank/DDBJ databases">
        <title>Genomic Encyclopedia of Type Strains, Phase IV (KMG-V): Genome sequencing to study the core and pangenomes of soil and plant-associated prokaryotes.</title>
        <authorList>
            <person name="Whitman W."/>
        </authorList>
    </citation>
    <scope>NUCLEOTIDE SEQUENCE [LARGE SCALE GENOMIC DNA]</scope>
    <source>
        <strain evidence="9 10">SEMIA 4084</strain>
    </source>
</reference>
<feature type="binding site" evidence="6">
    <location>
        <position position="157"/>
    </location>
    <ligand>
        <name>Mg(2+)</name>
        <dbReference type="ChEBI" id="CHEBI:18420"/>
        <label>1</label>
    </ligand>
</feature>
<feature type="site" description="Transition state stabilizer" evidence="7">
    <location>
        <position position="159"/>
    </location>
</feature>
<accession>A0A7W8UEQ8</accession>
<dbReference type="GO" id="GO:0046872">
    <property type="term" value="F:metal ion binding"/>
    <property type="evidence" value="ECO:0007669"/>
    <property type="project" value="UniProtKB-KW"/>
</dbReference>
<keyword evidence="10" id="KW-1185">Reference proteome</keyword>
<dbReference type="InterPro" id="IPR005135">
    <property type="entry name" value="Endo/exonuclease/phosphatase"/>
</dbReference>
<keyword evidence="4 6" id="KW-0460">Magnesium</keyword>
<dbReference type="Proteomes" id="UP000585507">
    <property type="component" value="Unassembled WGS sequence"/>
</dbReference>
<protein>
    <submittedName>
        <fullName evidence="9">Exodeoxyribonuclease-3</fullName>
        <ecNumber evidence="9">3.1.11.2</ecNumber>
    </submittedName>
</protein>
<dbReference type="GO" id="GO:0006281">
    <property type="term" value="P:DNA repair"/>
    <property type="evidence" value="ECO:0007669"/>
    <property type="project" value="InterPro"/>
</dbReference>
<dbReference type="EC" id="3.1.11.2" evidence="9"/>
<evidence type="ECO:0000256" key="1">
    <source>
        <dbReference type="ARBA" id="ARBA00007092"/>
    </source>
</evidence>
<dbReference type="InterPro" id="IPR036691">
    <property type="entry name" value="Endo/exonu/phosph_ase_sf"/>
</dbReference>
<evidence type="ECO:0000313" key="10">
    <source>
        <dbReference type="Proteomes" id="UP000585507"/>
    </source>
</evidence>
<dbReference type="EMBL" id="JACHBK010000011">
    <property type="protein sequence ID" value="MBB5538016.1"/>
    <property type="molecule type" value="Genomic_DNA"/>
</dbReference>
<evidence type="ECO:0000256" key="2">
    <source>
        <dbReference type="ARBA" id="ARBA00022723"/>
    </source>
</evidence>
<feature type="binding site" evidence="6">
    <location>
        <position position="258"/>
    </location>
    <ligand>
        <name>Mg(2+)</name>
        <dbReference type="ChEBI" id="CHEBI:18420"/>
        <label>1</label>
    </ligand>
</feature>
<dbReference type="GO" id="GO:0008311">
    <property type="term" value="F:double-stranded DNA 3'-5' DNA exonuclease activity"/>
    <property type="evidence" value="ECO:0007669"/>
    <property type="project" value="UniProtKB-EC"/>
</dbReference>
<dbReference type="InterPro" id="IPR020847">
    <property type="entry name" value="AP_endonuclease_F1_BS"/>
</dbReference>
<comment type="similarity">
    <text evidence="1">Belongs to the DNA repair enzymes AP/ExoA family.</text>
</comment>
<gene>
    <name evidence="9" type="ORF">GGD55_004737</name>
</gene>
<feature type="binding site" evidence="6">
    <location>
        <position position="17"/>
    </location>
    <ligand>
        <name>Mg(2+)</name>
        <dbReference type="ChEBI" id="CHEBI:18420"/>
        <label>1</label>
    </ligand>
</feature>
<keyword evidence="3 9" id="KW-0378">Hydrolase</keyword>
<dbReference type="AlphaFoldDB" id="A0A7W8UEQ8"/>
<dbReference type="GO" id="GO:0004519">
    <property type="term" value="F:endonuclease activity"/>
    <property type="evidence" value="ECO:0007669"/>
    <property type="project" value="InterPro"/>
</dbReference>
<dbReference type="PROSITE" id="PS51435">
    <property type="entry name" value="AP_NUCLEASE_F1_4"/>
    <property type="match status" value="1"/>
</dbReference>